<name>A0A915N3H8_MELJA</name>
<dbReference type="GO" id="GO:0003678">
    <property type="term" value="F:DNA helicase activity"/>
    <property type="evidence" value="ECO:0007669"/>
    <property type="project" value="InterPro"/>
</dbReference>
<dbReference type="Pfam" id="PF03731">
    <property type="entry name" value="Ku_N"/>
    <property type="match status" value="1"/>
</dbReference>
<sequence>MEWEQQEGEETLIYDGGNKAKLFVVDYGEHMFMEGEWRFRLALKAVRDQINKICCMGDLSELCSVIFVNTSNSNNTHKIDCIFTDKELGVTDAEYVKKLDEIINCDNLKEFLLPKLGDSGMSNWAELFYLCQSMLTHSYVFMCFNQTCFNILFENFILTNIGKVLRKKVITIVTTDKEQIDEEIQQSCKKRICLDIKFIGTEIKVLLIENKIEENEATQFWKQLDPTFSRFSSFEEISKHFFFFKNYSLRSTTSLPFDLGDGLKLAVGLYHLIKPQGKPAAILMDSETNERVECRTHYLPKEDLEGNSTMGGEEENNGEIQEYLNNENFEGEINFSKNVGGVNVVLDREELERLRRFDRPGITVIGFKPLHLLKPSHRMSPAKFIYPLDDLVSGSSVLYRVLLKQCLERNLFILVRYTQKPNTTPQICALVPQSMGEGNEGNNSLSEHLYEGFHLLELPFTEESRDLRAFDRYKPPPIPASVICSSENIKEQQILAAEEFVDKLTTRFEPDQFFNPMLQRHYKTVESVALDLDVENFAEEAEKLDKIRKEPYFKVEENVKRVAAQIAKLNDLCSGKLDLINEEEPVNIKPKRGGRKKKDVES</sequence>
<keyword evidence="10" id="KW-0234">DNA repair</keyword>
<evidence type="ECO:0000313" key="13">
    <source>
        <dbReference type="Proteomes" id="UP000887561"/>
    </source>
</evidence>
<evidence type="ECO:0000256" key="3">
    <source>
        <dbReference type="ARBA" id="ARBA00022741"/>
    </source>
</evidence>
<reference evidence="14" key="1">
    <citation type="submission" date="2022-11" db="UniProtKB">
        <authorList>
            <consortium name="WormBaseParasite"/>
        </authorList>
    </citation>
    <scope>IDENTIFICATION</scope>
</reference>
<dbReference type="SMART" id="SM00559">
    <property type="entry name" value="Ku78"/>
    <property type="match status" value="1"/>
</dbReference>
<dbReference type="InterPro" id="IPR036465">
    <property type="entry name" value="vWFA_dom_sf"/>
</dbReference>
<dbReference type="GO" id="GO:0043564">
    <property type="term" value="C:Ku70:Ku80 complex"/>
    <property type="evidence" value="ECO:0007669"/>
    <property type="project" value="InterPro"/>
</dbReference>
<evidence type="ECO:0000256" key="10">
    <source>
        <dbReference type="ARBA" id="ARBA00023204"/>
    </source>
</evidence>
<dbReference type="GO" id="GO:0016787">
    <property type="term" value="F:hydrolase activity"/>
    <property type="evidence" value="ECO:0007669"/>
    <property type="project" value="UniProtKB-KW"/>
</dbReference>
<evidence type="ECO:0000256" key="6">
    <source>
        <dbReference type="ARBA" id="ARBA00022806"/>
    </source>
</evidence>
<dbReference type="InterPro" id="IPR005160">
    <property type="entry name" value="Ku_C"/>
</dbReference>
<evidence type="ECO:0000256" key="7">
    <source>
        <dbReference type="ARBA" id="ARBA00022840"/>
    </source>
</evidence>
<dbReference type="Gene3D" id="2.40.290.10">
    <property type="match status" value="1"/>
</dbReference>
<dbReference type="GO" id="GO:0042162">
    <property type="term" value="F:telomeric DNA binding"/>
    <property type="evidence" value="ECO:0007669"/>
    <property type="project" value="InterPro"/>
</dbReference>
<dbReference type="PANTHER" id="PTHR12604">
    <property type="entry name" value="KU AUTOANTIGEN DNA HELICASE"/>
    <property type="match status" value="1"/>
</dbReference>
<dbReference type="GO" id="GO:0006303">
    <property type="term" value="P:double-strand break repair via nonhomologous end joining"/>
    <property type="evidence" value="ECO:0007669"/>
    <property type="project" value="InterPro"/>
</dbReference>
<dbReference type="Pfam" id="PF03730">
    <property type="entry name" value="Ku_C"/>
    <property type="match status" value="1"/>
</dbReference>
<protein>
    <submittedName>
        <fullName evidence="14">Ku domain-containing protein</fullName>
    </submittedName>
</protein>
<accession>A0A915N3H8</accession>
<proteinExistence type="inferred from homology"/>
<dbReference type="Proteomes" id="UP000887561">
    <property type="component" value="Unplaced"/>
</dbReference>
<dbReference type="AlphaFoldDB" id="A0A915N3H8"/>
<keyword evidence="7" id="KW-0067">ATP-binding</keyword>
<keyword evidence="11" id="KW-0539">Nucleus</keyword>
<evidence type="ECO:0000256" key="11">
    <source>
        <dbReference type="ARBA" id="ARBA00023242"/>
    </source>
</evidence>
<dbReference type="PIRSF" id="PIRSF003033">
    <property type="entry name" value="Ku70"/>
    <property type="match status" value="1"/>
</dbReference>
<dbReference type="InterPro" id="IPR005161">
    <property type="entry name" value="Ku_N"/>
</dbReference>
<dbReference type="PANTHER" id="PTHR12604:SF2">
    <property type="entry name" value="X-RAY REPAIR CROSS-COMPLEMENTING PROTEIN 6"/>
    <property type="match status" value="1"/>
</dbReference>
<dbReference type="GO" id="GO:0003684">
    <property type="term" value="F:damaged DNA binding"/>
    <property type="evidence" value="ECO:0007669"/>
    <property type="project" value="InterPro"/>
</dbReference>
<evidence type="ECO:0000256" key="1">
    <source>
        <dbReference type="ARBA" id="ARBA00004123"/>
    </source>
</evidence>
<evidence type="ECO:0000256" key="8">
    <source>
        <dbReference type="ARBA" id="ARBA00023125"/>
    </source>
</evidence>
<evidence type="ECO:0000256" key="9">
    <source>
        <dbReference type="ARBA" id="ARBA00023172"/>
    </source>
</evidence>
<evidence type="ECO:0000256" key="4">
    <source>
        <dbReference type="ARBA" id="ARBA00022763"/>
    </source>
</evidence>
<evidence type="ECO:0000256" key="5">
    <source>
        <dbReference type="ARBA" id="ARBA00022801"/>
    </source>
</evidence>
<dbReference type="Gene3D" id="1.10.1600.10">
    <property type="match status" value="1"/>
</dbReference>
<dbReference type="InterPro" id="IPR006165">
    <property type="entry name" value="Ku70"/>
</dbReference>
<dbReference type="Pfam" id="PF02735">
    <property type="entry name" value="Ku"/>
    <property type="match status" value="1"/>
</dbReference>
<evidence type="ECO:0000313" key="14">
    <source>
        <dbReference type="WBParaSite" id="scaffold6797_cov210.g11275"/>
    </source>
</evidence>
<dbReference type="InterPro" id="IPR047087">
    <property type="entry name" value="KU70_core_dom"/>
</dbReference>
<dbReference type="CDD" id="cd00788">
    <property type="entry name" value="KU70"/>
    <property type="match status" value="1"/>
</dbReference>
<dbReference type="WBParaSite" id="scaffold6797_cov210.g11275">
    <property type="protein sequence ID" value="scaffold6797_cov210.g11275"/>
    <property type="gene ID" value="scaffold6797_cov210.g11275"/>
</dbReference>
<dbReference type="InterPro" id="IPR016194">
    <property type="entry name" value="SPOC-like_C_dom_sf"/>
</dbReference>
<keyword evidence="4" id="KW-0227">DNA damage</keyword>
<dbReference type="SUPFAM" id="SSF100939">
    <property type="entry name" value="SPOC domain-like"/>
    <property type="match status" value="1"/>
</dbReference>
<comment type="subcellular location">
    <subcellularLocation>
        <location evidence="1">Nucleus</location>
    </subcellularLocation>
</comment>
<dbReference type="InterPro" id="IPR006164">
    <property type="entry name" value="DNA_bd_Ku70/Ku80"/>
</dbReference>
<dbReference type="GO" id="GO:0006310">
    <property type="term" value="P:DNA recombination"/>
    <property type="evidence" value="ECO:0007669"/>
    <property type="project" value="UniProtKB-KW"/>
</dbReference>
<evidence type="ECO:0000259" key="12">
    <source>
        <dbReference type="SMART" id="SM00559"/>
    </source>
</evidence>
<keyword evidence="3" id="KW-0547">Nucleotide-binding</keyword>
<keyword evidence="5" id="KW-0378">Hydrolase</keyword>
<dbReference type="Gene3D" id="3.40.50.410">
    <property type="entry name" value="von Willebrand factor, type A domain"/>
    <property type="match status" value="1"/>
</dbReference>
<keyword evidence="9" id="KW-0233">DNA recombination</keyword>
<dbReference type="InterPro" id="IPR027388">
    <property type="entry name" value="Ku70_bridge/pillars_dom_sf"/>
</dbReference>
<dbReference type="GO" id="GO:0003690">
    <property type="term" value="F:double-stranded DNA binding"/>
    <property type="evidence" value="ECO:0007669"/>
    <property type="project" value="TreeGrafter"/>
</dbReference>
<evidence type="ECO:0000256" key="2">
    <source>
        <dbReference type="ARBA" id="ARBA00005240"/>
    </source>
</evidence>
<dbReference type="Gene3D" id="4.10.970.10">
    <property type="entry name" value="Ku70, bridge and pillars"/>
    <property type="match status" value="1"/>
</dbReference>
<dbReference type="GO" id="GO:0000723">
    <property type="term" value="P:telomere maintenance"/>
    <property type="evidence" value="ECO:0007669"/>
    <property type="project" value="InterPro"/>
</dbReference>
<dbReference type="GO" id="GO:0005524">
    <property type="term" value="F:ATP binding"/>
    <property type="evidence" value="ECO:0007669"/>
    <property type="project" value="UniProtKB-KW"/>
</dbReference>
<feature type="domain" description="Ku" evidence="12">
    <location>
        <begin position="325"/>
        <end position="475"/>
    </location>
</feature>
<dbReference type="SUPFAM" id="SSF53300">
    <property type="entry name" value="vWA-like"/>
    <property type="match status" value="1"/>
</dbReference>
<keyword evidence="13" id="KW-1185">Reference proteome</keyword>
<organism evidence="13 14">
    <name type="scientific">Meloidogyne javanica</name>
    <name type="common">Root-knot nematode worm</name>
    <dbReference type="NCBI Taxonomy" id="6303"/>
    <lineage>
        <taxon>Eukaryota</taxon>
        <taxon>Metazoa</taxon>
        <taxon>Ecdysozoa</taxon>
        <taxon>Nematoda</taxon>
        <taxon>Chromadorea</taxon>
        <taxon>Rhabditida</taxon>
        <taxon>Tylenchina</taxon>
        <taxon>Tylenchomorpha</taxon>
        <taxon>Tylenchoidea</taxon>
        <taxon>Meloidogynidae</taxon>
        <taxon>Meloidogyninae</taxon>
        <taxon>Meloidogyne</taxon>
        <taxon>Meloidogyne incognita group</taxon>
    </lineage>
</organism>
<keyword evidence="6" id="KW-0347">Helicase</keyword>
<comment type="similarity">
    <text evidence="2">Belongs to the ku70 family.</text>
</comment>
<keyword evidence="8" id="KW-0238">DNA-binding</keyword>